<feature type="non-terminal residue" evidence="2">
    <location>
        <position position="1"/>
    </location>
</feature>
<protein>
    <submittedName>
        <fullName evidence="2">Uncharacterized protein</fullName>
    </submittedName>
</protein>
<reference evidence="2 3" key="1">
    <citation type="journal article" date="2013" name="PLoS Genet.">
        <title>Comparative genome structure, secondary metabolite, and effector coding capacity across Cochliobolus pathogens.</title>
        <authorList>
            <person name="Condon B.J."/>
            <person name="Leng Y."/>
            <person name="Wu D."/>
            <person name="Bushley K.E."/>
            <person name="Ohm R.A."/>
            <person name="Otillar R."/>
            <person name="Martin J."/>
            <person name="Schackwitz W."/>
            <person name="Grimwood J."/>
            <person name="MohdZainudin N."/>
            <person name="Xue C."/>
            <person name="Wang R."/>
            <person name="Manning V.A."/>
            <person name="Dhillon B."/>
            <person name="Tu Z.J."/>
            <person name="Steffenson B.J."/>
            <person name="Salamov A."/>
            <person name="Sun H."/>
            <person name="Lowry S."/>
            <person name="LaButti K."/>
            <person name="Han J."/>
            <person name="Copeland A."/>
            <person name="Lindquist E."/>
            <person name="Barry K."/>
            <person name="Schmutz J."/>
            <person name="Baker S.E."/>
            <person name="Ciuffetti L.M."/>
            <person name="Grigoriev I.V."/>
            <person name="Zhong S."/>
            <person name="Turgeon B.G."/>
        </authorList>
    </citation>
    <scope>NUCLEOTIDE SEQUENCE [LARGE SCALE GENOMIC DNA]</scope>
    <source>
        <strain evidence="2 3">26-R-13</strain>
    </source>
</reference>
<gene>
    <name evidence="2" type="ORF">COCCADRAFT_100431</name>
</gene>
<dbReference type="Proteomes" id="UP000053841">
    <property type="component" value="Unassembled WGS sequence"/>
</dbReference>
<proteinExistence type="predicted"/>
<dbReference type="GeneID" id="19142150"/>
<keyword evidence="3" id="KW-1185">Reference proteome</keyword>
<feature type="region of interest" description="Disordered" evidence="1">
    <location>
        <begin position="119"/>
        <end position="138"/>
    </location>
</feature>
<dbReference type="RefSeq" id="XP_007713930.1">
    <property type="nucleotide sequence ID" value="XM_007715740.1"/>
</dbReference>
<feature type="compositionally biased region" description="Basic and acidic residues" evidence="1">
    <location>
        <begin position="129"/>
        <end position="138"/>
    </location>
</feature>
<sequence>RYRCVADKRIMKQTAAVAEMFITLGGVKVVARVKVVMCGEGGVEGSDGRPVGSPRDTERSASVLKWSVCTSRRHKVRRREKGARRRCQKGVGGGDVLRVTSACLSCSGSTELGWEAWRPQGSRSRSLAVHRDPPSFSP</sequence>
<dbReference type="EMBL" id="KI964651">
    <property type="protein sequence ID" value="EUC31785.1"/>
    <property type="molecule type" value="Genomic_DNA"/>
</dbReference>
<dbReference type="KEGG" id="bze:COCCADRAFT_100431"/>
<organism evidence="2 3">
    <name type="scientific">Cochliobolus carbonum (strain 26-R-13)</name>
    <name type="common">Maize leaf spot fungus</name>
    <name type="synonym">Bipolaris zeicola</name>
    <dbReference type="NCBI Taxonomy" id="930089"/>
    <lineage>
        <taxon>Eukaryota</taxon>
        <taxon>Fungi</taxon>
        <taxon>Dikarya</taxon>
        <taxon>Ascomycota</taxon>
        <taxon>Pezizomycotina</taxon>
        <taxon>Dothideomycetes</taxon>
        <taxon>Pleosporomycetidae</taxon>
        <taxon>Pleosporales</taxon>
        <taxon>Pleosporineae</taxon>
        <taxon>Pleosporaceae</taxon>
        <taxon>Bipolaris</taxon>
    </lineage>
</organism>
<dbReference type="HOGENOM" id="CLU_1859946_0_0_1"/>
<name>W6Y2D9_COCC2</name>
<evidence type="ECO:0000256" key="1">
    <source>
        <dbReference type="SAM" id="MobiDB-lite"/>
    </source>
</evidence>
<dbReference type="AlphaFoldDB" id="W6Y2D9"/>
<accession>W6Y2D9</accession>
<evidence type="ECO:0000313" key="2">
    <source>
        <dbReference type="EMBL" id="EUC31785.1"/>
    </source>
</evidence>
<evidence type="ECO:0000313" key="3">
    <source>
        <dbReference type="Proteomes" id="UP000053841"/>
    </source>
</evidence>